<name>A0ABY5DD20_9ACTN</name>
<organism evidence="1 2">
    <name type="scientific">Nocardiopsis exhalans</name>
    <dbReference type="NCBI Taxonomy" id="163604"/>
    <lineage>
        <taxon>Bacteria</taxon>
        <taxon>Bacillati</taxon>
        <taxon>Actinomycetota</taxon>
        <taxon>Actinomycetes</taxon>
        <taxon>Streptosporangiales</taxon>
        <taxon>Nocardiopsidaceae</taxon>
        <taxon>Nocardiopsis</taxon>
    </lineage>
</organism>
<evidence type="ECO:0000313" key="2">
    <source>
        <dbReference type="Proteomes" id="UP001055940"/>
    </source>
</evidence>
<dbReference type="RefSeq" id="WP_254420062.1">
    <property type="nucleotide sequence ID" value="NZ_BAAAJB010000020.1"/>
</dbReference>
<protein>
    <submittedName>
        <fullName evidence="1">Phage tail family protein</fullName>
    </submittedName>
</protein>
<proteinExistence type="predicted"/>
<sequence length="321" mass="35435">MPIVYLPPVPPPPPPKTWPRIEAPPAKRLVWIAPDGTRLDLTSDPYRSLTGRGGFGLPEQEITTDRFGNGEGLLRDIRVAPRVLTVPLLVIGTDQERYLRAHRSLQRALRHRTPSGIRPGRLRVELPDGSAREISCYYQGGLDAAEDELDDLSACAQAYPNLEFHAPDPYFEGPEQVVSWRVENDPRAFYPIYPITLGTSQVGEATVITNPGDAPAHPVWTLVGPGRPVVTNTETGAEWAFERALEPGQRVTVDCRPVASAPDSGLTAVDGDGEDWWPHLAEWPHLFPLEPGENRLRVGLADATAESTVRVAFRPRYQAGW</sequence>
<gene>
    <name evidence="1" type="ORF">NE857_05585</name>
</gene>
<evidence type="ECO:0000313" key="1">
    <source>
        <dbReference type="EMBL" id="USY21113.1"/>
    </source>
</evidence>
<dbReference type="EMBL" id="CP099837">
    <property type="protein sequence ID" value="USY21113.1"/>
    <property type="molecule type" value="Genomic_DNA"/>
</dbReference>
<dbReference type="Proteomes" id="UP001055940">
    <property type="component" value="Chromosome"/>
</dbReference>
<reference evidence="1" key="1">
    <citation type="submission" date="2022-06" db="EMBL/GenBank/DDBJ databases">
        <authorList>
            <person name="Ping M."/>
        </authorList>
    </citation>
    <scope>NUCLEOTIDE SEQUENCE</scope>
    <source>
        <strain evidence="1">JCM11759T</strain>
    </source>
</reference>
<keyword evidence="2" id="KW-1185">Reference proteome</keyword>
<accession>A0ABY5DD20</accession>